<feature type="domain" description="Glycosyl hydrolase family 59 C-terminal lectin" evidence="3">
    <location>
        <begin position="622"/>
        <end position="751"/>
    </location>
</feature>
<dbReference type="InterPro" id="IPR013780">
    <property type="entry name" value="Glyco_hydro_b"/>
</dbReference>
<dbReference type="Gene3D" id="3.20.20.80">
    <property type="entry name" value="Glycosidases"/>
    <property type="match status" value="1"/>
</dbReference>
<dbReference type="SUPFAM" id="SSF51445">
    <property type="entry name" value="(Trans)glycosidases"/>
    <property type="match status" value="1"/>
</dbReference>
<dbReference type="EMBL" id="JAMAST010000003">
    <property type="protein sequence ID" value="MCL1631445.1"/>
    <property type="molecule type" value="Genomic_DNA"/>
</dbReference>
<keyword evidence="1" id="KW-0472">Membrane</keyword>
<evidence type="ECO:0000259" key="3">
    <source>
        <dbReference type="Pfam" id="PF21708"/>
    </source>
</evidence>
<organism evidence="4 5">
    <name type="scientific">Sporolactobacillus mangiferae</name>
    <dbReference type="NCBI Taxonomy" id="2940498"/>
    <lineage>
        <taxon>Bacteria</taxon>
        <taxon>Bacillati</taxon>
        <taxon>Bacillota</taxon>
        <taxon>Bacilli</taxon>
        <taxon>Bacillales</taxon>
        <taxon>Sporolactobacillaceae</taxon>
        <taxon>Sporolactobacillus</taxon>
    </lineage>
</organism>
<evidence type="ECO:0000313" key="5">
    <source>
        <dbReference type="Proteomes" id="UP001203004"/>
    </source>
</evidence>
<dbReference type="PANTHER" id="PTHR15172:SF1">
    <property type="entry name" value="GALACTOCEREBROSIDASE"/>
    <property type="match status" value="1"/>
</dbReference>
<dbReference type="InterPro" id="IPR049161">
    <property type="entry name" value="GH59_cat"/>
</dbReference>
<name>A0ABT0M995_9BACL</name>
<dbReference type="InterPro" id="IPR017853">
    <property type="entry name" value="GH"/>
</dbReference>
<keyword evidence="1" id="KW-1133">Transmembrane helix</keyword>
<gene>
    <name evidence="4" type="ORF">M3N64_05695</name>
</gene>
<proteinExistence type="predicted"/>
<accession>A0ABT0M995</accession>
<dbReference type="Proteomes" id="UP001203004">
    <property type="component" value="Unassembled WGS sequence"/>
</dbReference>
<dbReference type="Pfam" id="PF21708">
    <property type="entry name" value="Glyco_hydro_59_C"/>
    <property type="match status" value="1"/>
</dbReference>
<feature type="domain" description="Glycosyl hydrolase family 59 catalytic" evidence="2">
    <location>
        <begin position="69"/>
        <end position="396"/>
    </location>
</feature>
<dbReference type="PANTHER" id="PTHR15172">
    <property type="entry name" value="GALACTOCEREBROSIDASE"/>
    <property type="match status" value="1"/>
</dbReference>
<dbReference type="Pfam" id="PF02057">
    <property type="entry name" value="Glyco_hydro_59"/>
    <property type="match status" value="1"/>
</dbReference>
<keyword evidence="1" id="KW-0812">Transmembrane</keyword>
<dbReference type="RefSeq" id="WP_249099371.1">
    <property type="nucleotide sequence ID" value="NZ_JAMAST010000003.1"/>
</dbReference>
<sequence>MKVAYQNIHFRKGLNLNEKKLSLIGTAFLIAFLLFYPIGGHAESEISQGDVRQLTIDGNTVDTNPANTFKGFGMVSGNGTSRLLLDYKAEHPKQYWKLMNELFNPRTGAGLNFIKVELGADVNTSTAVTPATKRTEGEKADVLRGWDWHIVADAQKINPSLQVDALRWAEPKWVTNAFGSGNESGYAARYKWYKETIDAVYDTYKVKFSYISPDKNETGKPDPDWIKYFASHLKNEGNERYDYSKIKIVASDQIGATSLPTLMKNDEELRNDIDVISMHYNAHGTADMRLMNQQYHKQIWYSEGVAPSTYAQYRLNTSEPKGGLGGTSGALDIANHFINMYQSGESTSAYMTRYEFQPAVGSFYDGGQYSSKELIEADSPWSGYYYTDAGIPVVRQFMNFIKPGWQYVQSASFGDGKGDNSISDTTNNYLTLTDTQKNNYSVVMTNDSNQVRNYKVTVKNMKHPGKILHVWETSGPKQSESYDARWLKHVANIHPKKESDGSYTFTYNLQPNTIATLSTTSGQKPYHHQKNQDASHDQALSLPYKDDFEYSDLRYMLYRDRSVADPRMQSYSASRNGTPRYTEDIGGAFEVTKQGRGHVLEGVIDRSTHANGEWNTKSGNDTVLGDDRWADYEVGVDFKLDLKSQDSSSNYAGIVARNLITGGGDNAGYIFRVYANGNYQLTKNGQVLKSGKIDQFDNTKWHNEALKVVDNSITASIDHQQVINYQDTTSIYTSGKVGLTTGYAHTQYMAFGNTVAEIHWKNELMHVILFEDNVFQKNRLHSLRLGIISFKENWRFFSMIFIQKREKTRGIKIPSRLSSADLLRQPLTLKTI</sequence>
<protein>
    <submittedName>
        <fullName evidence="4">Uncharacterized protein</fullName>
    </submittedName>
</protein>
<keyword evidence="5" id="KW-1185">Reference proteome</keyword>
<dbReference type="InterPro" id="IPR049162">
    <property type="entry name" value="GH59_C"/>
</dbReference>
<comment type="caution">
    <text evidence="4">The sequence shown here is derived from an EMBL/GenBank/DDBJ whole genome shotgun (WGS) entry which is preliminary data.</text>
</comment>
<evidence type="ECO:0000256" key="1">
    <source>
        <dbReference type="SAM" id="Phobius"/>
    </source>
</evidence>
<reference evidence="4 5" key="1">
    <citation type="submission" date="2022-05" db="EMBL/GenBank/DDBJ databases">
        <title>Sporolactobacillus sp nov CPB3-1, isolated from tree bark (Mangifera indica L.).</title>
        <authorList>
            <person name="Phuengjayaem S."/>
            <person name="Tanasupawat S."/>
        </authorList>
    </citation>
    <scope>NUCLEOTIDE SEQUENCE [LARGE SCALE GENOMIC DNA]</scope>
    <source>
        <strain evidence="4 5">CPB3-1</strain>
    </source>
</reference>
<feature type="transmembrane region" description="Helical" evidence="1">
    <location>
        <begin position="21"/>
        <end position="39"/>
    </location>
</feature>
<evidence type="ECO:0000259" key="2">
    <source>
        <dbReference type="Pfam" id="PF02057"/>
    </source>
</evidence>
<dbReference type="Gene3D" id="2.60.40.1180">
    <property type="entry name" value="Golgi alpha-mannosidase II"/>
    <property type="match status" value="1"/>
</dbReference>
<dbReference type="InterPro" id="IPR001286">
    <property type="entry name" value="Glyco_hydro_59"/>
</dbReference>
<evidence type="ECO:0000313" key="4">
    <source>
        <dbReference type="EMBL" id="MCL1631445.1"/>
    </source>
</evidence>
<dbReference type="Gene3D" id="2.60.120.560">
    <property type="entry name" value="Exo-inulinase, domain 1"/>
    <property type="match status" value="1"/>
</dbReference>